<keyword evidence="2" id="KW-1185">Reference proteome</keyword>
<organism evidence="1 2">
    <name type="scientific">Eumeta variegata</name>
    <name type="common">Bagworm moth</name>
    <name type="synonym">Eumeta japonica</name>
    <dbReference type="NCBI Taxonomy" id="151549"/>
    <lineage>
        <taxon>Eukaryota</taxon>
        <taxon>Metazoa</taxon>
        <taxon>Ecdysozoa</taxon>
        <taxon>Arthropoda</taxon>
        <taxon>Hexapoda</taxon>
        <taxon>Insecta</taxon>
        <taxon>Pterygota</taxon>
        <taxon>Neoptera</taxon>
        <taxon>Endopterygota</taxon>
        <taxon>Lepidoptera</taxon>
        <taxon>Glossata</taxon>
        <taxon>Ditrysia</taxon>
        <taxon>Tineoidea</taxon>
        <taxon>Psychidae</taxon>
        <taxon>Oiketicinae</taxon>
        <taxon>Eumeta</taxon>
    </lineage>
</organism>
<evidence type="ECO:0000313" key="2">
    <source>
        <dbReference type="Proteomes" id="UP000299102"/>
    </source>
</evidence>
<evidence type="ECO:0000313" key="1">
    <source>
        <dbReference type="EMBL" id="GBP45123.1"/>
    </source>
</evidence>
<comment type="caution">
    <text evidence="1">The sequence shown here is derived from an EMBL/GenBank/DDBJ whole genome shotgun (WGS) entry which is preliminary data.</text>
</comment>
<dbReference type="Proteomes" id="UP000299102">
    <property type="component" value="Unassembled WGS sequence"/>
</dbReference>
<reference evidence="1 2" key="1">
    <citation type="journal article" date="2019" name="Commun. Biol.">
        <title>The bagworm genome reveals a unique fibroin gene that provides high tensile strength.</title>
        <authorList>
            <person name="Kono N."/>
            <person name="Nakamura H."/>
            <person name="Ohtoshi R."/>
            <person name="Tomita M."/>
            <person name="Numata K."/>
            <person name="Arakawa K."/>
        </authorList>
    </citation>
    <scope>NUCLEOTIDE SEQUENCE [LARGE SCALE GENOMIC DNA]</scope>
</reference>
<gene>
    <name evidence="1" type="ORF">EVAR_33228_1</name>
</gene>
<sequence>MANNKTLTNYHSDAFAASTRSSAPARGGGPLSVVVLGNPNVGRKRQGAGWWGAAGTSHSAPPPSRNYFILHFCQEENTQLERCGRPARIVWLAVAVALIKSSWADSKTVKFEKLSLVMHRGRRRCSLHRLSDMRAVLTSAYADAVFNRTVSARATCQR</sequence>
<name>A0A4C1W255_EUMVA</name>
<dbReference type="EMBL" id="BGZK01000464">
    <property type="protein sequence ID" value="GBP45123.1"/>
    <property type="molecule type" value="Genomic_DNA"/>
</dbReference>
<proteinExistence type="predicted"/>
<dbReference type="AlphaFoldDB" id="A0A4C1W255"/>
<accession>A0A4C1W255</accession>
<protein>
    <submittedName>
        <fullName evidence="1">Uncharacterized protein</fullName>
    </submittedName>
</protein>